<dbReference type="SMART" id="SM00849">
    <property type="entry name" value="Lactamase_B"/>
    <property type="match status" value="1"/>
</dbReference>
<reference evidence="3" key="2">
    <citation type="submission" date="2020-09" db="EMBL/GenBank/DDBJ databases">
        <authorList>
            <person name="Sun Q."/>
            <person name="Zhou Y."/>
        </authorList>
    </citation>
    <scope>NUCLEOTIDE SEQUENCE</scope>
    <source>
        <strain evidence="3">CGMCC 1.15794</strain>
    </source>
</reference>
<keyword evidence="3" id="KW-0378">Hydrolase</keyword>
<dbReference type="Pfam" id="PF00753">
    <property type="entry name" value="Lactamase_B"/>
    <property type="match status" value="1"/>
</dbReference>
<feature type="region of interest" description="Disordered" evidence="1">
    <location>
        <begin position="241"/>
        <end position="265"/>
    </location>
</feature>
<name>A0A917IDH3_9MICO</name>
<dbReference type="EMBL" id="BMJY01000002">
    <property type="protein sequence ID" value="GGH36544.1"/>
    <property type="molecule type" value="Genomic_DNA"/>
</dbReference>
<protein>
    <submittedName>
        <fullName evidence="3">MBL fold hydrolase</fullName>
    </submittedName>
</protein>
<dbReference type="InterPro" id="IPR050855">
    <property type="entry name" value="NDM-1-like"/>
</dbReference>
<dbReference type="AlphaFoldDB" id="A0A917IDH3"/>
<dbReference type="PANTHER" id="PTHR42951">
    <property type="entry name" value="METALLO-BETA-LACTAMASE DOMAIN-CONTAINING"/>
    <property type="match status" value="1"/>
</dbReference>
<evidence type="ECO:0000313" key="3">
    <source>
        <dbReference type="EMBL" id="GGH36544.1"/>
    </source>
</evidence>
<accession>A0A917IDH3</accession>
<dbReference type="Proteomes" id="UP000657592">
    <property type="component" value="Unassembled WGS sequence"/>
</dbReference>
<keyword evidence="4" id="KW-1185">Reference proteome</keyword>
<sequence>MATQPVSTPTPRRRSGAARLTRNVLPGVHRLEHAHVNCYLIEEQGEITIIDAALPATWRLLPDVLAALGSAPDAVRAVVLTHAHFDHLGFARAIRREWGVPVLGHPAEAGIAAHPYRYAHESPRLRYPLRYPASLPLLARMAAAGALRVEGLDHLQPLTPGEALDVPGRPQPVFSPGHTFGHCAFLLADRDALLSGDALVTLDPYTAERGPRVVAAAATADVEQAFGSLSALDDTEAHTVLPGHGEPWREGVRRATAQARDAGAR</sequence>
<evidence type="ECO:0000259" key="2">
    <source>
        <dbReference type="SMART" id="SM00849"/>
    </source>
</evidence>
<dbReference type="SUPFAM" id="SSF56281">
    <property type="entry name" value="Metallo-hydrolase/oxidoreductase"/>
    <property type="match status" value="1"/>
</dbReference>
<evidence type="ECO:0000256" key="1">
    <source>
        <dbReference type="SAM" id="MobiDB-lite"/>
    </source>
</evidence>
<dbReference type="InterPro" id="IPR036866">
    <property type="entry name" value="RibonucZ/Hydroxyglut_hydro"/>
</dbReference>
<comment type="caution">
    <text evidence="3">The sequence shown here is derived from an EMBL/GenBank/DDBJ whole genome shotgun (WGS) entry which is preliminary data.</text>
</comment>
<organism evidence="3 4">
    <name type="scientific">Microbacterium album</name>
    <dbReference type="NCBI Taxonomy" id="2053191"/>
    <lineage>
        <taxon>Bacteria</taxon>
        <taxon>Bacillati</taxon>
        <taxon>Actinomycetota</taxon>
        <taxon>Actinomycetes</taxon>
        <taxon>Micrococcales</taxon>
        <taxon>Microbacteriaceae</taxon>
        <taxon>Microbacterium</taxon>
    </lineage>
</organism>
<feature type="domain" description="Metallo-beta-lactamase" evidence="2">
    <location>
        <begin position="35"/>
        <end position="244"/>
    </location>
</feature>
<dbReference type="InterPro" id="IPR001279">
    <property type="entry name" value="Metallo-B-lactamas"/>
</dbReference>
<proteinExistence type="predicted"/>
<dbReference type="RefSeq" id="WP_188754752.1">
    <property type="nucleotide sequence ID" value="NZ_BMJY01000002.1"/>
</dbReference>
<dbReference type="Gene3D" id="3.60.15.10">
    <property type="entry name" value="Ribonuclease Z/Hydroxyacylglutathione hydrolase-like"/>
    <property type="match status" value="1"/>
</dbReference>
<gene>
    <name evidence="3" type="ORF">GCM10010921_05760</name>
</gene>
<dbReference type="CDD" id="cd07721">
    <property type="entry name" value="yflN-like_MBL-fold"/>
    <property type="match status" value="1"/>
</dbReference>
<dbReference type="GO" id="GO:0016787">
    <property type="term" value="F:hydrolase activity"/>
    <property type="evidence" value="ECO:0007669"/>
    <property type="project" value="UniProtKB-KW"/>
</dbReference>
<evidence type="ECO:0000313" key="4">
    <source>
        <dbReference type="Proteomes" id="UP000657592"/>
    </source>
</evidence>
<reference evidence="3" key="1">
    <citation type="journal article" date="2014" name="Int. J. Syst. Evol. Microbiol.">
        <title>Complete genome sequence of Corynebacterium casei LMG S-19264T (=DSM 44701T), isolated from a smear-ripened cheese.</title>
        <authorList>
            <consortium name="US DOE Joint Genome Institute (JGI-PGF)"/>
            <person name="Walter F."/>
            <person name="Albersmeier A."/>
            <person name="Kalinowski J."/>
            <person name="Ruckert C."/>
        </authorList>
    </citation>
    <scope>NUCLEOTIDE SEQUENCE</scope>
    <source>
        <strain evidence="3">CGMCC 1.15794</strain>
    </source>
</reference>